<name>A0A914RF60_PAREQ</name>
<dbReference type="AlphaFoldDB" id="A0A914RF60"/>
<evidence type="ECO:0000313" key="2">
    <source>
        <dbReference type="WBParaSite" id="PEQ_0000339801-mRNA-1"/>
    </source>
</evidence>
<sequence length="84" mass="9552">LRCFLYDSQREVNVGIHGIESRNSSQYLGKELDTGKTIPYSRFHNTASKCIQVSVIVAFDENLLSTRTGRGRLFMEICRALLLN</sequence>
<keyword evidence="1" id="KW-1185">Reference proteome</keyword>
<dbReference type="Proteomes" id="UP000887564">
    <property type="component" value="Unplaced"/>
</dbReference>
<dbReference type="WBParaSite" id="PEQ_0000339801-mRNA-1">
    <property type="protein sequence ID" value="PEQ_0000339801-mRNA-1"/>
    <property type="gene ID" value="PEQ_0000339801"/>
</dbReference>
<evidence type="ECO:0000313" key="1">
    <source>
        <dbReference type="Proteomes" id="UP000887564"/>
    </source>
</evidence>
<accession>A0A914RF60</accession>
<organism evidence="1 2">
    <name type="scientific">Parascaris equorum</name>
    <name type="common">Equine roundworm</name>
    <dbReference type="NCBI Taxonomy" id="6256"/>
    <lineage>
        <taxon>Eukaryota</taxon>
        <taxon>Metazoa</taxon>
        <taxon>Ecdysozoa</taxon>
        <taxon>Nematoda</taxon>
        <taxon>Chromadorea</taxon>
        <taxon>Rhabditida</taxon>
        <taxon>Spirurina</taxon>
        <taxon>Ascaridomorpha</taxon>
        <taxon>Ascaridoidea</taxon>
        <taxon>Ascarididae</taxon>
        <taxon>Parascaris</taxon>
    </lineage>
</organism>
<reference evidence="2" key="1">
    <citation type="submission" date="2022-11" db="UniProtKB">
        <authorList>
            <consortium name="WormBaseParasite"/>
        </authorList>
    </citation>
    <scope>IDENTIFICATION</scope>
</reference>
<proteinExistence type="predicted"/>
<protein>
    <submittedName>
        <fullName evidence="2">Uncharacterized protein</fullName>
    </submittedName>
</protein>